<name>A0A1C7NG43_9FUNG</name>
<dbReference type="NCBIfam" id="NF003588">
    <property type="entry name" value="PRK05254.1-1"/>
    <property type="match status" value="1"/>
</dbReference>
<dbReference type="InParanoid" id="A0A1C7NG43"/>
<feature type="region of interest" description="Disordered" evidence="10">
    <location>
        <begin position="35"/>
        <end position="63"/>
    </location>
</feature>
<dbReference type="PANTHER" id="PTHR11264">
    <property type="entry name" value="URACIL-DNA GLYCOSYLASE"/>
    <property type="match status" value="1"/>
</dbReference>
<comment type="caution">
    <text evidence="12">The sequence shown here is derived from an EMBL/GenBank/DDBJ whole genome shotgun (WGS) entry which is preliminary data.</text>
</comment>
<keyword evidence="6 7" id="KW-0539">Nucleus</keyword>
<comment type="subcellular location">
    <subcellularLocation>
        <location evidence="7">Mitochondrion</location>
    </subcellularLocation>
    <subcellularLocation>
        <location evidence="7">Nucleus</location>
    </subcellularLocation>
</comment>
<keyword evidence="13" id="KW-1185">Reference proteome</keyword>
<dbReference type="InterPro" id="IPR036895">
    <property type="entry name" value="Uracil-DNA_glycosylase-like_sf"/>
</dbReference>
<reference evidence="12 13" key="1">
    <citation type="submission" date="2016-03" db="EMBL/GenBank/DDBJ databases">
        <title>Choanephora cucurbitarum.</title>
        <authorList>
            <person name="Min B."/>
            <person name="Park H."/>
            <person name="Park J.-H."/>
            <person name="Shin H.-D."/>
            <person name="Choi I.-G."/>
        </authorList>
    </citation>
    <scope>NUCLEOTIDE SEQUENCE [LARGE SCALE GENOMIC DNA]</scope>
    <source>
        <strain evidence="12 13">KUS-F28377</strain>
    </source>
</reference>
<dbReference type="SMART" id="SM00986">
    <property type="entry name" value="UDG"/>
    <property type="match status" value="1"/>
</dbReference>
<dbReference type="InterPro" id="IPR005122">
    <property type="entry name" value="Uracil-DNA_glycosylase-like"/>
</dbReference>
<evidence type="ECO:0000256" key="6">
    <source>
        <dbReference type="ARBA" id="ARBA00023242"/>
    </source>
</evidence>
<gene>
    <name evidence="12" type="primary">ung1</name>
    <name evidence="7" type="synonym">UNG1</name>
    <name evidence="12" type="ORF">A0J61_03941</name>
</gene>
<evidence type="ECO:0000259" key="11">
    <source>
        <dbReference type="SMART" id="SM00986"/>
    </source>
</evidence>
<dbReference type="OrthoDB" id="10031947at2759"/>
<dbReference type="SUPFAM" id="SSF52141">
    <property type="entry name" value="Uracil-DNA glycosylase-like"/>
    <property type="match status" value="1"/>
</dbReference>
<accession>A0A1C7NG43</accession>
<dbReference type="InterPro" id="IPR002043">
    <property type="entry name" value="UDG_fam1"/>
</dbReference>
<evidence type="ECO:0000256" key="4">
    <source>
        <dbReference type="ARBA" id="ARBA00023128"/>
    </source>
</evidence>
<dbReference type="NCBIfam" id="NF003589">
    <property type="entry name" value="PRK05254.1-2"/>
    <property type="match status" value="1"/>
</dbReference>
<evidence type="ECO:0000256" key="10">
    <source>
        <dbReference type="SAM" id="MobiDB-lite"/>
    </source>
</evidence>
<dbReference type="EC" id="3.2.2.27" evidence="7 9"/>
<keyword evidence="5 7" id="KW-0234">DNA repair</keyword>
<dbReference type="Pfam" id="PF03167">
    <property type="entry name" value="UDG"/>
    <property type="match status" value="1"/>
</dbReference>
<evidence type="ECO:0000256" key="1">
    <source>
        <dbReference type="ARBA" id="ARBA00008184"/>
    </source>
</evidence>
<evidence type="ECO:0000256" key="9">
    <source>
        <dbReference type="RuleBase" id="RU003780"/>
    </source>
</evidence>
<keyword evidence="2 7" id="KW-0227">DNA damage</keyword>
<dbReference type="NCBIfam" id="NF003592">
    <property type="entry name" value="PRK05254.1-5"/>
    <property type="match status" value="1"/>
</dbReference>
<dbReference type="NCBIfam" id="TIGR00628">
    <property type="entry name" value="ung"/>
    <property type="match status" value="1"/>
</dbReference>
<dbReference type="HAMAP" id="MF_00148">
    <property type="entry name" value="UDG"/>
    <property type="match status" value="1"/>
</dbReference>
<dbReference type="STRING" id="101091.A0A1C7NG43"/>
<evidence type="ECO:0000313" key="12">
    <source>
        <dbReference type="EMBL" id="OBZ88005.1"/>
    </source>
</evidence>
<dbReference type="EMBL" id="LUGH01000182">
    <property type="protein sequence ID" value="OBZ88005.1"/>
    <property type="molecule type" value="Genomic_DNA"/>
</dbReference>
<dbReference type="CDD" id="cd10027">
    <property type="entry name" value="UDG-F1-like"/>
    <property type="match status" value="1"/>
</dbReference>
<dbReference type="GO" id="GO:0004844">
    <property type="term" value="F:uracil DNA N-glycosylase activity"/>
    <property type="evidence" value="ECO:0007669"/>
    <property type="project" value="UniProtKB-UniRule"/>
</dbReference>
<evidence type="ECO:0000256" key="5">
    <source>
        <dbReference type="ARBA" id="ARBA00023204"/>
    </source>
</evidence>
<dbReference type="GO" id="GO:0097510">
    <property type="term" value="P:base-excision repair, AP site formation via deaminated base removal"/>
    <property type="evidence" value="ECO:0007669"/>
    <property type="project" value="TreeGrafter"/>
</dbReference>
<dbReference type="AlphaFoldDB" id="A0A1C7NG43"/>
<dbReference type="FunCoup" id="A0A1C7NG43">
    <property type="interactions" value="516"/>
</dbReference>
<dbReference type="PANTHER" id="PTHR11264:SF0">
    <property type="entry name" value="URACIL-DNA GLYCOSYLASE"/>
    <property type="match status" value="1"/>
</dbReference>
<feature type="compositionally biased region" description="Polar residues" evidence="10">
    <location>
        <begin position="38"/>
        <end position="52"/>
    </location>
</feature>
<comment type="catalytic activity">
    <reaction evidence="7 9">
        <text>Hydrolyzes single-stranded DNA or mismatched double-stranded DNA and polynucleotides, releasing free uracil.</text>
        <dbReference type="EC" id="3.2.2.27"/>
    </reaction>
</comment>
<comment type="similarity">
    <text evidence="1 7 9">Belongs to the uracil-DNA glycosylase (UDG) superfamily. UNG family.</text>
</comment>
<evidence type="ECO:0000313" key="13">
    <source>
        <dbReference type="Proteomes" id="UP000093000"/>
    </source>
</evidence>
<evidence type="ECO:0000256" key="7">
    <source>
        <dbReference type="HAMAP-Rule" id="MF_03166"/>
    </source>
</evidence>
<dbReference type="SMART" id="SM00987">
    <property type="entry name" value="UreE_C"/>
    <property type="match status" value="1"/>
</dbReference>
<dbReference type="InterPro" id="IPR018085">
    <property type="entry name" value="Ura-DNA_Glyclase_AS"/>
</dbReference>
<dbReference type="FunFam" id="3.40.470.10:FF:000007">
    <property type="entry name" value="Uracil-DNA glycosylase"/>
    <property type="match status" value="1"/>
</dbReference>
<comment type="function">
    <text evidence="7 9">Excises uracil residues from the DNA which can arise as a result of misincorporation of dUMP residues by DNA polymerase or due to deamination of cytosine.</text>
</comment>
<evidence type="ECO:0000256" key="3">
    <source>
        <dbReference type="ARBA" id="ARBA00022801"/>
    </source>
</evidence>
<evidence type="ECO:0000256" key="8">
    <source>
        <dbReference type="PROSITE-ProRule" id="PRU10072"/>
    </source>
</evidence>
<dbReference type="NCBIfam" id="NF003591">
    <property type="entry name" value="PRK05254.1-4"/>
    <property type="match status" value="1"/>
</dbReference>
<dbReference type="Gene3D" id="3.40.470.10">
    <property type="entry name" value="Uracil-DNA glycosylase-like domain"/>
    <property type="match status" value="1"/>
</dbReference>
<dbReference type="Proteomes" id="UP000093000">
    <property type="component" value="Unassembled WGS sequence"/>
</dbReference>
<sequence>MSKRPHESEAEKAPKKKQATLFSMFKPVQKAPVMTAPQVVSDNGTEQDTQIDTPEENGQRDPKALFKNVDEETLELLDLEIRTMNYDWLKVLAPELVKPYFLKLKRYLKAELAAKKTIFPPLDQIYSWSNYTPPSKVKVVILGQDPYHNFNQAHGLCFSVIKGVRVPPSLVNMYKALKNDYPDFEVPKHGYLESWAQQGVLMLNTSMSVEAHKAGSHANQGWEQFTDAIIKYLNEKKSNIAFMLWGSHAQKKGARIDNKKHLTLKSVHPSPLSAHRGFFECGHFKKANDYLESHGRPTIDWNTLI</sequence>
<protein>
    <recommendedName>
        <fullName evidence="7 9">Uracil-DNA glycosylase</fullName>
        <shortName evidence="7">UDG</shortName>
        <ecNumber evidence="7 9">3.2.2.27</ecNumber>
    </recommendedName>
</protein>
<keyword evidence="3 7" id="KW-0378">Hydrolase</keyword>
<proteinExistence type="inferred from homology"/>
<evidence type="ECO:0000256" key="2">
    <source>
        <dbReference type="ARBA" id="ARBA00022763"/>
    </source>
</evidence>
<keyword evidence="4 7" id="KW-0496">Mitochondrion</keyword>
<feature type="domain" description="Uracil-DNA glycosylase-like" evidence="11">
    <location>
        <begin position="130"/>
        <end position="291"/>
    </location>
</feature>
<dbReference type="PROSITE" id="PS00130">
    <property type="entry name" value="U_DNA_GLYCOSYLASE"/>
    <property type="match status" value="1"/>
</dbReference>
<dbReference type="GO" id="GO:0005739">
    <property type="term" value="C:mitochondrion"/>
    <property type="evidence" value="ECO:0007669"/>
    <property type="project" value="UniProtKB-SubCell"/>
</dbReference>
<feature type="active site" description="Proton acceptor" evidence="7 8">
    <location>
        <position position="145"/>
    </location>
</feature>
<organism evidence="12 13">
    <name type="scientific">Choanephora cucurbitarum</name>
    <dbReference type="NCBI Taxonomy" id="101091"/>
    <lineage>
        <taxon>Eukaryota</taxon>
        <taxon>Fungi</taxon>
        <taxon>Fungi incertae sedis</taxon>
        <taxon>Mucoromycota</taxon>
        <taxon>Mucoromycotina</taxon>
        <taxon>Mucoromycetes</taxon>
        <taxon>Mucorales</taxon>
        <taxon>Mucorineae</taxon>
        <taxon>Choanephoraceae</taxon>
        <taxon>Choanephoroideae</taxon>
        <taxon>Choanephora</taxon>
    </lineage>
</organism>
<dbReference type="GO" id="GO:0005634">
    <property type="term" value="C:nucleus"/>
    <property type="evidence" value="ECO:0007669"/>
    <property type="project" value="UniProtKB-SubCell"/>
</dbReference>